<sequence>MSRAARRVPALLAAAALAAAGCSVVQGASRSDTARAQVGDCIEVIEGSATTSRTEPVDCGSDRAVYTVVSTSPAKGDCGPERSSYEESFRGGTTAFLCLAPNLKQGGCYHQDRENGFARADCAAAEATVRVVARIDGRADESLCAPPTTYLLLSEPKTTYCMENPKS</sequence>
<dbReference type="RefSeq" id="WP_040745452.1">
    <property type="nucleotide sequence ID" value="NZ_JACHIT010000001.1"/>
</dbReference>
<reference evidence="2 3" key="1">
    <citation type="submission" date="2020-08" db="EMBL/GenBank/DDBJ databases">
        <title>Sequencing the genomes of 1000 actinobacteria strains.</title>
        <authorList>
            <person name="Klenk H.-P."/>
        </authorList>
    </citation>
    <scope>NUCLEOTIDE SEQUENCE [LARGE SCALE GENOMIC DNA]</scope>
    <source>
        <strain evidence="2 3">DSM 43582</strain>
    </source>
</reference>
<comment type="caution">
    <text evidence="2">The sequence shown here is derived from an EMBL/GenBank/DDBJ whole genome shotgun (WGS) entry which is preliminary data.</text>
</comment>
<evidence type="ECO:0000256" key="1">
    <source>
        <dbReference type="SAM" id="SignalP"/>
    </source>
</evidence>
<feature type="chain" id="PRO_5031565146" description="Lipoprotein" evidence="1">
    <location>
        <begin position="28"/>
        <end position="167"/>
    </location>
</feature>
<accession>A0A7W9PBJ2</accession>
<dbReference type="EMBL" id="JACHIT010000001">
    <property type="protein sequence ID" value="MBB5913091.1"/>
    <property type="molecule type" value="Genomic_DNA"/>
</dbReference>
<proteinExistence type="predicted"/>
<name>A0A7W9PBJ2_9NOCA</name>
<protein>
    <recommendedName>
        <fullName evidence="4">Lipoprotein</fullName>
    </recommendedName>
</protein>
<keyword evidence="1" id="KW-0732">Signal</keyword>
<dbReference type="PROSITE" id="PS51257">
    <property type="entry name" value="PROKAR_LIPOPROTEIN"/>
    <property type="match status" value="1"/>
</dbReference>
<evidence type="ECO:0000313" key="3">
    <source>
        <dbReference type="Proteomes" id="UP000540412"/>
    </source>
</evidence>
<dbReference type="AlphaFoldDB" id="A0A7W9PBJ2"/>
<dbReference type="Proteomes" id="UP000540412">
    <property type="component" value="Unassembled WGS sequence"/>
</dbReference>
<gene>
    <name evidence="2" type="ORF">BJY24_001958</name>
</gene>
<feature type="signal peptide" evidence="1">
    <location>
        <begin position="1"/>
        <end position="27"/>
    </location>
</feature>
<evidence type="ECO:0000313" key="2">
    <source>
        <dbReference type="EMBL" id="MBB5913091.1"/>
    </source>
</evidence>
<evidence type="ECO:0008006" key="4">
    <source>
        <dbReference type="Google" id="ProtNLM"/>
    </source>
</evidence>
<keyword evidence="3" id="KW-1185">Reference proteome</keyword>
<organism evidence="2 3">
    <name type="scientific">Nocardia transvalensis</name>
    <dbReference type="NCBI Taxonomy" id="37333"/>
    <lineage>
        <taxon>Bacteria</taxon>
        <taxon>Bacillati</taxon>
        <taxon>Actinomycetota</taxon>
        <taxon>Actinomycetes</taxon>
        <taxon>Mycobacteriales</taxon>
        <taxon>Nocardiaceae</taxon>
        <taxon>Nocardia</taxon>
    </lineage>
</organism>